<reference evidence="15" key="1">
    <citation type="submission" date="2020-08" db="EMBL/GenBank/DDBJ databases">
        <title>Chromosome-level assembly of Southern catfish (Silurus meridionalis) provides insights into visual adaptation to the nocturnal and benthic lifestyles.</title>
        <authorList>
            <person name="Zhang Y."/>
            <person name="Wang D."/>
            <person name="Peng Z."/>
        </authorList>
    </citation>
    <scope>NUCLEOTIDE SEQUENCE</scope>
    <source>
        <strain evidence="15">SWU-2019-XX</strain>
        <tissue evidence="15">Muscle</tissue>
    </source>
</reference>
<dbReference type="PANTHER" id="PTHR25466:SF9">
    <property type="entry name" value="FIBRONECTIN TYPE-III DOMAIN-CONTAINING PROTEIN"/>
    <property type="match status" value="1"/>
</dbReference>
<evidence type="ECO:0000256" key="4">
    <source>
        <dbReference type="ARBA" id="ARBA00022729"/>
    </source>
</evidence>
<gene>
    <name evidence="15" type="ORF">HF521_003716</name>
</gene>
<dbReference type="GO" id="GO:0042130">
    <property type="term" value="P:negative regulation of T cell proliferation"/>
    <property type="evidence" value="ECO:0007669"/>
    <property type="project" value="TreeGrafter"/>
</dbReference>
<dbReference type="GO" id="GO:0007166">
    <property type="term" value="P:cell surface receptor signaling pathway"/>
    <property type="evidence" value="ECO:0007669"/>
    <property type="project" value="TreeGrafter"/>
</dbReference>
<dbReference type="Gene3D" id="2.60.40.10">
    <property type="entry name" value="Immunoglobulins"/>
    <property type="match status" value="1"/>
</dbReference>
<dbReference type="AlphaFoldDB" id="A0A8T0B0Q5"/>
<dbReference type="EMBL" id="JABFDY010000013">
    <property type="protein sequence ID" value="KAF7698974.1"/>
    <property type="molecule type" value="Genomic_DNA"/>
</dbReference>
<evidence type="ECO:0000256" key="1">
    <source>
        <dbReference type="ARBA" id="ARBA00004251"/>
    </source>
</evidence>
<evidence type="ECO:0000256" key="13">
    <source>
        <dbReference type="SAM" id="SignalP"/>
    </source>
</evidence>
<dbReference type="InterPro" id="IPR013783">
    <property type="entry name" value="Ig-like_fold"/>
</dbReference>
<dbReference type="InterPro" id="IPR036179">
    <property type="entry name" value="Ig-like_dom_sf"/>
</dbReference>
<dbReference type="GO" id="GO:0031295">
    <property type="term" value="P:T cell costimulation"/>
    <property type="evidence" value="ECO:0007669"/>
    <property type="project" value="TreeGrafter"/>
</dbReference>
<dbReference type="PROSITE" id="PS50835">
    <property type="entry name" value="IG_LIKE"/>
    <property type="match status" value="1"/>
</dbReference>
<dbReference type="CDD" id="cd00096">
    <property type="entry name" value="Ig"/>
    <property type="match status" value="1"/>
</dbReference>
<evidence type="ECO:0000256" key="3">
    <source>
        <dbReference type="ARBA" id="ARBA00022692"/>
    </source>
</evidence>
<dbReference type="Proteomes" id="UP000606274">
    <property type="component" value="Unassembled WGS sequence"/>
</dbReference>
<accession>A0A8T0B0Q5</accession>
<evidence type="ECO:0000313" key="15">
    <source>
        <dbReference type="EMBL" id="KAF7698974.1"/>
    </source>
</evidence>
<keyword evidence="5 12" id="KW-1133">Transmembrane helix</keyword>
<dbReference type="GO" id="GO:0006955">
    <property type="term" value="P:immune response"/>
    <property type="evidence" value="ECO:0007669"/>
    <property type="project" value="TreeGrafter"/>
</dbReference>
<evidence type="ECO:0000256" key="12">
    <source>
        <dbReference type="SAM" id="Phobius"/>
    </source>
</evidence>
<evidence type="ECO:0000256" key="2">
    <source>
        <dbReference type="ARBA" id="ARBA00022475"/>
    </source>
</evidence>
<evidence type="ECO:0000256" key="11">
    <source>
        <dbReference type="SAM" id="MobiDB-lite"/>
    </source>
</evidence>
<dbReference type="GO" id="GO:0071222">
    <property type="term" value="P:cellular response to lipopolysaccharide"/>
    <property type="evidence" value="ECO:0007669"/>
    <property type="project" value="TreeGrafter"/>
</dbReference>
<feature type="region of interest" description="Disordered" evidence="11">
    <location>
        <begin position="324"/>
        <end position="347"/>
    </location>
</feature>
<keyword evidence="7" id="KW-1015">Disulfide bond</keyword>
<evidence type="ECO:0000256" key="6">
    <source>
        <dbReference type="ARBA" id="ARBA00023136"/>
    </source>
</evidence>
<dbReference type="InterPro" id="IPR007110">
    <property type="entry name" value="Ig-like_dom"/>
</dbReference>
<keyword evidence="10" id="KW-0393">Immunoglobulin domain</keyword>
<protein>
    <recommendedName>
        <fullName evidence="14">Ig-like domain-containing protein</fullName>
    </recommendedName>
</protein>
<keyword evidence="4 13" id="KW-0732">Signal</keyword>
<evidence type="ECO:0000256" key="5">
    <source>
        <dbReference type="ARBA" id="ARBA00022989"/>
    </source>
</evidence>
<name>A0A8T0B0Q5_SILME</name>
<evidence type="ECO:0000259" key="14">
    <source>
        <dbReference type="PROSITE" id="PS50835"/>
    </source>
</evidence>
<keyword evidence="16" id="KW-1185">Reference proteome</keyword>
<proteinExistence type="predicted"/>
<dbReference type="InterPro" id="IPR051713">
    <property type="entry name" value="T-cell_Activation_Regulation"/>
</dbReference>
<evidence type="ECO:0000256" key="8">
    <source>
        <dbReference type="ARBA" id="ARBA00023170"/>
    </source>
</evidence>
<dbReference type="GO" id="GO:0042102">
    <property type="term" value="P:positive regulation of T cell proliferation"/>
    <property type="evidence" value="ECO:0007669"/>
    <property type="project" value="TreeGrafter"/>
</dbReference>
<keyword evidence="6 12" id="KW-0472">Membrane</keyword>
<keyword evidence="2" id="KW-1003">Cell membrane</keyword>
<evidence type="ECO:0000256" key="10">
    <source>
        <dbReference type="ARBA" id="ARBA00023319"/>
    </source>
</evidence>
<keyword evidence="9" id="KW-0325">Glycoprotein</keyword>
<dbReference type="SUPFAM" id="SSF48726">
    <property type="entry name" value="Immunoglobulin"/>
    <property type="match status" value="1"/>
</dbReference>
<sequence length="347" mass="39118">MMPKFDLILLLLLAKSFAQENPGPLFKAVGKTLELGFCFGVDYLIAYKIYEGEKQLLWNSSDSASLPDAYKNRFHISSSSPGLLGFQLMDLDVSDSGEYLRECWLGGKPTNRHSYYLYICYEEMEPQELSSQNGSIVLDCDTSYSEREGASVTWFREVYPGYKTSLILDTARQIGMETELIYDSEDPSIDIPHDMISRTQILDSNGSLILTELDEKDSGKYWCVVLLDSVEEEADDSEDYEDEEQDSVEPIDYWVSDEENGEKCIIKRVTNLNIQSNQSRIETTKSDSETSPVTYAVIGCVFGIVILGLIIFVVVAKMRAKRKASDSNRTQSTAQQKENRTASAPLM</sequence>
<comment type="caution">
    <text evidence="15">The sequence shown here is derived from an EMBL/GenBank/DDBJ whole genome shotgun (WGS) entry which is preliminary data.</text>
</comment>
<dbReference type="GO" id="GO:0009897">
    <property type="term" value="C:external side of plasma membrane"/>
    <property type="evidence" value="ECO:0007669"/>
    <property type="project" value="TreeGrafter"/>
</dbReference>
<feature type="compositionally biased region" description="Polar residues" evidence="11">
    <location>
        <begin position="327"/>
        <end position="336"/>
    </location>
</feature>
<feature type="chain" id="PRO_5035763102" description="Ig-like domain-containing protein" evidence="13">
    <location>
        <begin position="19"/>
        <end position="347"/>
    </location>
</feature>
<dbReference type="PANTHER" id="PTHR25466">
    <property type="entry name" value="T-LYMPHOCYTE ACTIVATION ANTIGEN"/>
    <property type="match status" value="1"/>
</dbReference>
<evidence type="ECO:0000256" key="9">
    <source>
        <dbReference type="ARBA" id="ARBA00023180"/>
    </source>
</evidence>
<keyword evidence="3 12" id="KW-0812">Transmembrane</keyword>
<feature type="domain" description="Ig-like" evidence="14">
    <location>
        <begin position="109"/>
        <end position="225"/>
    </location>
</feature>
<keyword evidence="8" id="KW-0675">Receptor</keyword>
<evidence type="ECO:0000313" key="16">
    <source>
        <dbReference type="Proteomes" id="UP000606274"/>
    </source>
</evidence>
<feature type="signal peptide" evidence="13">
    <location>
        <begin position="1"/>
        <end position="18"/>
    </location>
</feature>
<feature type="transmembrane region" description="Helical" evidence="12">
    <location>
        <begin position="293"/>
        <end position="315"/>
    </location>
</feature>
<evidence type="ECO:0000256" key="7">
    <source>
        <dbReference type="ARBA" id="ARBA00023157"/>
    </source>
</evidence>
<comment type="subcellular location">
    <subcellularLocation>
        <location evidence="1">Cell membrane</location>
        <topology evidence="1">Single-pass type I membrane protein</topology>
    </subcellularLocation>
</comment>
<organism evidence="15 16">
    <name type="scientific">Silurus meridionalis</name>
    <name type="common">Southern catfish</name>
    <name type="synonym">Silurus soldatovi meridionalis</name>
    <dbReference type="NCBI Taxonomy" id="175797"/>
    <lineage>
        <taxon>Eukaryota</taxon>
        <taxon>Metazoa</taxon>
        <taxon>Chordata</taxon>
        <taxon>Craniata</taxon>
        <taxon>Vertebrata</taxon>
        <taxon>Euteleostomi</taxon>
        <taxon>Actinopterygii</taxon>
        <taxon>Neopterygii</taxon>
        <taxon>Teleostei</taxon>
        <taxon>Ostariophysi</taxon>
        <taxon>Siluriformes</taxon>
        <taxon>Siluridae</taxon>
        <taxon>Silurus</taxon>
    </lineage>
</organism>